<feature type="active site" description="Proton donor/acceptor" evidence="3">
    <location>
        <position position="396"/>
    </location>
</feature>
<evidence type="ECO:0000256" key="3">
    <source>
        <dbReference type="PROSITE-ProRule" id="PRU01379"/>
    </source>
</evidence>
<dbReference type="Gene3D" id="3.40.630.10">
    <property type="entry name" value="Zn peptidases"/>
    <property type="match status" value="1"/>
</dbReference>
<name>A0AAD4NNM8_9BILA</name>
<feature type="domain" description="Peptidase M14" evidence="5">
    <location>
        <begin position="162"/>
        <end position="430"/>
    </location>
</feature>
<evidence type="ECO:0000259" key="5">
    <source>
        <dbReference type="PROSITE" id="PS52035"/>
    </source>
</evidence>
<comment type="cofactor">
    <cofactor evidence="1">
        <name>Zn(2+)</name>
        <dbReference type="ChEBI" id="CHEBI:29105"/>
    </cofactor>
</comment>
<keyword evidence="7" id="KW-1185">Reference proteome</keyword>
<comment type="similarity">
    <text evidence="2 3">Belongs to the peptidase M14 family.</text>
</comment>
<dbReference type="InterPro" id="IPR040626">
    <property type="entry name" value="Pepdidase_M14_N"/>
</dbReference>
<dbReference type="Pfam" id="PF00246">
    <property type="entry name" value="Peptidase_M14"/>
    <property type="match status" value="1"/>
</dbReference>
<dbReference type="PANTHER" id="PTHR12756:SF9">
    <property type="entry name" value="CYTOSOLIC CARBOXYPEPTIDASE 6"/>
    <property type="match status" value="1"/>
</dbReference>
<dbReference type="PROSITE" id="PS52035">
    <property type="entry name" value="PEPTIDASE_M14"/>
    <property type="match status" value="1"/>
</dbReference>
<evidence type="ECO:0000313" key="6">
    <source>
        <dbReference type="EMBL" id="KAI1729564.1"/>
    </source>
</evidence>
<reference evidence="6" key="1">
    <citation type="submission" date="2022-01" db="EMBL/GenBank/DDBJ databases">
        <title>Genome Sequence Resource for Two Populations of Ditylenchus destructor, the Migratory Endoparasitic Phytonematode.</title>
        <authorList>
            <person name="Zhang H."/>
            <person name="Lin R."/>
            <person name="Xie B."/>
        </authorList>
    </citation>
    <scope>NUCLEOTIDE SEQUENCE</scope>
    <source>
        <strain evidence="6">BazhouSP</strain>
    </source>
</reference>
<dbReference type="AlphaFoldDB" id="A0AAD4NNM8"/>
<gene>
    <name evidence="6" type="ORF">DdX_01812</name>
</gene>
<keyword evidence="6" id="KW-0645">Protease</keyword>
<dbReference type="Gene3D" id="2.60.40.3120">
    <property type="match status" value="1"/>
</dbReference>
<evidence type="ECO:0000313" key="7">
    <source>
        <dbReference type="Proteomes" id="UP001201812"/>
    </source>
</evidence>
<dbReference type="PANTHER" id="PTHR12756">
    <property type="entry name" value="CYTOSOLIC CARBOXYPEPTIDASE"/>
    <property type="match status" value="1"/>
</dbReference>
<dbReference type="InterPro" id="IPR050821">
    <property type="entry name" value="Cytosolic_carboxypeptidase"/>
</dbReference>
<dbReference type="InterPro" id="IPR000834">
    <property type="entry name" value="Peptidase_M14"/>
</dbReference>
<dbReference type="GO" id="GO:0006508">
    <property type="term" value="P:proteolysis"/>
    <property type="evidence" value="ECO:0007669"/>
    <property type="project" value="InterPro"/>
</dbReference>
<evidence type="ECO:0000256" key="1">
    <source>
        <dbReference type="ARBA" id="ARBA00001947"/>
    </source>
</evidence>
<organism evidence="6 7">
    <name type="scientific">Ditylenchus destructor</name>
    <dbReference type="NCBI Taxonomy" id="166010"/>
    <lineage>
        <taxon>Eukaryota</taxon>
        <taxon>Metazoa</taxon>
        <taxon>Ecdysozoa</taxon>
        <taxon>Nematoda</taxon>
        <taxon>Chromadorea</taxon>
        <taxon>Rhabditida</taxon>
        <taxon>Tylenchina</taxon>
        <taxon>Tylenchomorpha</taxon>
        <taxon>Sphaerularioidea</taxon>
        <taxon>Anguinidae</taxon>
        <taxon>Anguininae</taxon>
        <taxon>Ditylenchus</taxon>
    </lineage>
</organism>
<dbReference type="EMBL" id="JAKKPZ010000001">
    <property type="protein sequence ID" value="KAI1729564.1"/>
    <property type="molecule type" value="Genomic_DNA"/>
</dbReference>
<protein>
    <submittedName>
        <fullName evidence="6">Zinc carboxypeptidase domain-containing protein</fullName>
    </submittedName>
</protein>
<evidence type="ECO:0000256" key="2">
    <source>
        <dbReference type="ARBA" id="ARBA00005988"/>
    </source>
</evidence>
<sequence length="494" mass="56654">MADNYPNSSPSSGSTDLLLIGNVKKPSNDEERPMSGTLIFDANFESGNLGRVDALGPNEYDLFIRPDTCNPKHRVWFYFAVYNAKANQRVVFNVVNFSKMRTLFDSGSAAPVYKTDTETEWNRVPAKHIYYYKSQPHGDRFILSFVHIFQSRNERCEFSYCIPYTYSHLQSFLGELEAKDMPHFKRETLTLSVQKRRVDLLTIASPELMSAAKTKIIFIMGRVHPGETPSSIVLQGFIQFLASDNAQAQQLRSLYIFRIIPMLNPDGVYLGNYRCSLMGFDLNRQWQNPSVWAHPSIAAAKNLLLQYHSNPKTELYLCIDVHAHSQQTNSFLYGNLPHTLPKLLERQLYIPHLLAQSTEDYSLQYTQFNTDVEKAGTNRRAMGEILDNNCLCYTLEVSFFSYRPKDDPDAKSTPYLEDTYKLLGENLAIAILGYHQILTSHRTIEIKRPFETFLSRRCIKTFKQMEARPNRSLSHMARGSSRNCSRNSTPVPLL</sequence>
<keyword evidence="6" id="KW-0378">Hydrolase</keyword>
<comment type="caution">
    <text evidence="6">The sequence shown here is derived from an EMBL/GenBank/DDBJ whole genome shotgun (WGS) entry which is preliminary data.</text>
</comment>
<accession>A0AAD4NNM8</accession>
<dbReference type="SUPFAM" id="SSF53187">
    <property type="entry name" value="Zn-dependent exopeptidases"/>
    <property type="match status" value="1"/>
</dbReference>
<dbReference type="GO" id="GO:0004181">
    <property type="term" value="F:metallocarboxypeptidase activity"/>
    <property type="evidence" value="ECO:0007669"/>
    <property type="project" value="InterPro"/>
</dbReference>
<dbReference type="Proteomes" id="UP001201812">
    <property type="component" value="Unassembled WGS sequence"/>
</dbReference>
<feature type="compositionally biased region" description="Polar residues" evidence="4">
    <location>
        <begin position="480"/>
        <end position="494"/>
    </location>
</feature>
<feature type="region of interest" description="Disordered" evidence="4">
    <location>
        <begin position="469"/>
        <end position="494"/>
    </location>
</feature>
<dbReference type="GO" id="GO:0008270">
    <property type="term" value="F:zinc ion binding"/>
    <property type="evidence" value="ECO:0007669"/>
    <property type="project" value="InterPro"/>
</dbReference>
<proteinExistence type="inferred from homology"/>
<dbReference type="Pfam" id="PF18027">
    <property type="entry name" value="Pepdidase_M14_N"/>
    <property type="match status" value="1"/>
</dbReference>
<keyword evidence="6" id="KW-0121">Carboxypeptidase</keyword>
<evidence type="ECO:0000256" key="4">
    <source>
        <dbReference type="SAM" id="MobiDB-lite"/>
    </source>
</evidence>